<evidence type="ECO:0000256" key="4">
    <source>
        <dbReference type="SAM" id="MobiDB-lite"/>
    </source>
</evidence>
<dbReference type="PROSITE" id="PS00410">
    <property type="entry name" value="G_DYNAMIN_1"/>
    <property type="match status" value="1"/>
</dbReference>
<dbReference type="GO" id="GO:0003924">
    <property type="term" value="F:GTPase activity"/>
    <property type="evidence" value="ECO:0007669"/>
    <property type="project" value="InterPro"/>
</dbReference>
<evidence type="ECO:0000259" key="5">
    <source>
        <dbReference type="PROSITE" id="PS51388"/>
    </source>
</evidence>
<dbReference type="Gene3D" id="3.40.50.300">
    <property type="entry name" value="P-loop containing nucleotide triphosphate hydrolases"/>
    <property type="match status" value="1"/>
</dbReference>
<dbReference type="GO" id="GO:0005525">
    <property type="term" value="F:GTP binding"/>
    <property type="evidence" value="ECO:0007669"/>
    <property type="project" value="UniProtKB-KW"/>
</dbReference>
<feature type="region of interest" description="Disordered" evidence="4">
    <location>
        <begin position="683"/>
        <end position="770"/>
    </location>
</feature>
<dbReference type="SMART" id="SM00302">
    <property type="entry name" value="GED"/>
    <property type="match status" value="1"/>
</dbReference>
<dbReference type="PROSITE" id="PS51388">
    <property type="entry name" value="GED"/>
    <property type="match status" value="1"/>
</dbReference>
<dbReference type="PANTHER" id="PTHR11566:SF21">
    <property type="entry name" value="DYNAMIN RELATED PROTEIN 1, ISOFORM A"/>
    <property type="match status" value="1"/>
</dbReference>
<dbReference type="PRINTS" id="PR00195">
    <property type="entry name" value="DYNAMIN"/>
</dbReference>
<dbReference type="VEuPathDB" id="CryptoDB:Cvel_21909"/>
<comment type="similarity">
    <text evidence="3">Belongs to the TRAFAC class dynamin-like GTPase superfamily. Dynamin/Fzo/YdjA family.</text>
</comment>
<dbReference type="InterPro" id="IPR001401">
    <property type="entry name" value="Dynamin_GTPase"/>
</dbReference>
<name>A0A0G4GH60_9ALVE</name>
<protein>
    <recommendedName>
        <fullName evidence="8">Dynamin GTPase</fullName>
    </recommendedName>
</protein>
<evidence type="ECO:0000259" key="6">
    <source>
        <dbReference type="PROSITE" id="PS51718"/>
    </source>
</evidence>
<dbReference type="Pfam" id="PF02212">
    <property type="entry name" value="GED"/>
    <property type="match status" value="1"/>
</dbReference>
<dbReference type="Pfam" id="PF01031">
    <property type="entry name" value="Dynamin_M"/>
    <property type="match status" value="1"/>
</dbReference>
<dbReference type="GO" id="GO:0005874">
    <property type="term" value="C:microtubule"/>
    <property type="evidence" value="ECO:0007669"/>
    <property type="project" value="TreeGrafter"/>
</dbReference>
<dbReference type="InterPro" id="IPR030381">
    <property type="entry name" value="G_DYNAMIN_dom"/>
</dbReference>
<dbReference type="InterPro" id="IPR019762">
    <property type="entry name" value="Dynamin_GTPase_CS"/>
</dbReference>
<feature type="region of interest" description="Disordered" evidence="4">
    <location>
        <begin position="550"/>
        <end position="665"/>
    </location>
</feature>
<dbReference type="InterPro" id="IPR000375">
    <property type="entry name" value="Dynamin_stalk"/>
</dbReference>
<feature type="compositionally biased region" description="Low complexity" evidence="4">
    <location>
        <begin position="692"/>
        <end position="712"/>
    </location>
</feature>
<dbReference type="EMBL" id="CDMZ01001213">
    <property type="protein sequence ID" value="CEM29080.1"/>
    <property type="molecule type" value="Genomic_DNA"/>
</dbReference>
<keyword evidence="1 3" id="KW-0547">Nucleotide-binding</keyword>
<dbReference type="PhylomeDB" id="A0A0G4GH60"/>
<dbReference type="SMART" id="SM00053">
    <property type="entry name" value="DYNc"/>
    <property type="match status" value="1"/>
</dbReference>
<feature type="domain" description="Dynamin-type G" evidence="6">
    <location>
        <begin position="24"/>
        <end position="294"/>
    </location>
</feature>
<dbReference type="GO" id="GO:0008017">
    <property type="term" value="F:microtubule binding"/>
    <property type="evidence" value="ECO:0007669"/>
    <property type="project" value="TreeGrafter"/>
</dbReference>
<dbReference type="Gene3D" id="1.20.120.1240">
    <property type="entry name" value="Dynamin, middle domain"/>
    <property type="match status" value="2"/>
</dbReference>
<evidence type="ECO:0000256" key="3">
    <source>
        <dbReference type="RuleBase" id="RU003932"/>
    </source>
</evidence>
<dbReference type="Pfam" id="PF00350">
    <property type="entry name" value="Dynamin_N"/>
    <property type="match status" value="1"/>
</dbReference>
<reference evidence="7" key="1">
    <citation type="submission" date="2014-11" db="EMBL/GenBank/DDBJ databases">
        <authorList>
            <person name="Otto D Thomas"/>
            <person name="Naeem Raeece"/>
        </authorList>
    </citation>
    <scope>NUCLEOTIDE SEQUENCE</scope>
</reference>
<dbReference type="InterPro" id="IPR027417">
    <property type="entry name" value="P-loop_NTPase"/>
</dbReference>
<feature type="compositionally biased region" description="Basic residues" evidence="4">
    <location>
        <begin position="563"/>
        <end position="572"/>
    </location>
</feature>
<dbReference type="GO" id="GO:0016020">
    <property type="term" value="C:membrane"/>
    <property type="evidence" value="ECO:0007669"/>
    <property type="project" value="TreeGrafter"/>
</dbReference>
<dbReference type="FunFam" id="3.40.50.300:FF:001027">
    <property type="entry name" value="dynamin-related protein 3A"/>
    <property type="match status" value="1"/>
</dbReference>
<feature type="compositionally biased region" description="Low complexity" evidence="4">
    <location>
        <begin position="754"/>
        <end position="770"/>
    </location>
</feature>
<proteinExistence type="inferred from homology"/>
<evidence type="ECO:0008006" key="8">
    <source>
        <dbReference type="Google" id="ProtNLM"/>
    </source>
</evidence>
<dbReference type="PANTHER" id="PTHR11566">
    <property type="entry name" value="DYNAMIN"/>
    <property type="match status" value="1"/>
</dbReference>
<dbReference type="InterPro" id="IPR020850">
    <property type="entry name" value="GED_dom"/>
</dbReference>
<evidence type="ECO:0000256" key="1">
    <source>
        <dbReference type="ARBA" id="ARBA00022741"/>
    </source>
</evidence>
<evidence type="ECO:0000256" key="2">
    <source>
        <dbReference type="ARBA" id="ARBA00023134"/>
    </source>
</evidence>
<dbReference type="PROSITE" id="PS51718">
    <property type="entry name" value="G_DYNAMIN_2"/>
    <property type="match status" value="1"/>
</dbReference>
<feature type="domain" description="GED" evidence="5">
    <location>
        <begin position="814"/>
        <end position="905"/>
    </location>
</feature>
<evidence type="ECO:0000313" key="7">
    <source>
        <dbReference type="EMBL" id="CEM29080.1"/>
    </source>
</evidence>
<dbReference type="GO" id="GO:0005737">
    <property type="term" value="C:cytoplasm"/>
    <property type="evidence" value="ECO:0007669"/>
    <property type="project" value="TreeGrafter"/>
</dbReference>
<dbReference type="AlphaFoldDB" id="A0A0G4GH60"/>
<dbReference type="CDD" id="cd08771">
    <property type="entry name" value="DLP_1"/>
    <property type="match status" value="1"/>
</dbReference>
<sequence length="909" mass="99026">MNQLIPIINRLQDVLLSVGVQHTGIDLPQIAVVGAQSVGKSSVLEALVGRDFLPRGSGIVTRRPIVLQLRNVKGEKEWGEFGHNPSQKYEDFEMIRKEIERETERITGRNKGISAQPIFLKISSPYVIDLTLIDLPGITKVPIGDQPTDIEHQVRKMIMSFILKPNCIILAVSAANTDLANSDGLKFARDVDPEGMRTIGVLTKVDLVDDDTHTLEMLQGKVYPLRLGYVAVVCRGAKDVQGKKTIRDGLKEEEQFFKNHEVYRHVYAANKCGTQHLAQMLNKVLMYHIRDALPELRNRIASLLHETETELERYGDPLTDLQSNPGALLLHFFSRFARNVQDHIDGKIHLQHPPLDDLRGVGSRRGSASHGVIAAAAAAASSSRHYRIPSLKPPVEMLTGGARLRYIFHDWFGRAVAEFDPLAGLTDNEIRVAIRNSTGPKASLFVPEGAFELLVKKQIAKLERPALQCVDQVYEELQKIVEMCELAEMARYSNLRNRILEVVRGVLRKCLQPTSAMICNLVQVELAYINTNHPDFMGGAKTISTILGRHHAPQTPQPGHAQYSRRNKHHHSAGGTQSGPNGYLDQDGETAARPRSSSPRHESVPGPTGNGRGSGAGGAISNGHPQPSGGGSKERVARHRSAGSDGEAERGDGSGPHAATVAAANGPASGGLLGFLNRGPFGNFSQTGAGGQSQSHQQQPQAQSMAMQQQQGGNPGGGSQQIQQPGEVPLMNGFSHPPDTPGLQGRAFFGGPDAQAAQAQMAASQPSYPQQGTPMIGALASASTTASNGTIRLPQVPTVIAPSASMSERERLEVDLIKSLISCYFCIVKRNLADSVPKSIMFFMVNTTKEVVQRELVAQLYREELFPELLKEADDISEKRAKCKTMATTLQNAMDILNQIREYNVEGSR</sequence>
<organism evidence="7">
    <name type="scientific">Chromera velia CCMP2878</name>
    <dbReference type="NCBI Taxonomy" id="1169474"/>
    <lineage>
        <taxon>Eukaryota</taxon>
        <taxon>Sar</taxon>
        <taxon>Alveolata</taxon>
        <taxon>Colpodellida</taxon>
        <taxon>Chromeraceae</taxon>
        <taxon>Chromera</taxon>
    </lineage>
</organism>
<dbReference type="SUPFAM" id="SSF52540">
    <property type="entry name" value="P-loop containing nucleoside triphosphate hydrolases"/>
    <property type="match status" value="1"/>
</dbReference>
<dbReference type="InterPro" id="IPR022812">
    <property type="entry name" value="Dynamin"/>
</dbReference>
<accession>A0A0G4GH60</accession>
<dbReference type="InterPro" id="IPR003130">
    <property type="entry name" value="GED"/>
</dbReference>
<dbReference type="InterPro" id="IPR045063">
    <property type="entry name" value="Dynamin_N"/>
</dbReference>
<keyword evidence="2 3" id="KW-0342">GTP-binding</keyword>
<feature type="compositionally biased region" description="Gly residues" evidence="4">
    <location>
        <begin position="608"/>
        <end position="620"/>
    </location>
</feature>
<gene>
    <name evidence="7" type="ORF">Cvel_21909</name>
</gene>